<comment type="caution">
    <text evidence="2">The sequence shown here is derived from an EMBL/GenBank/DDBJ whole genome shotgun (WGS) entry which is preliminary data.</text>
</comment>
<gene>
    <name evidence="2" type="ORF">POCTA_138.1.T0450264</name>
</gene>
<dbReference type="Proteomes" id="UP000683925">
    <property type="component" value="Unassembled WGS sequence"/>
</dbReference>
<reference evidence="2" key="1">
    <citation type="submission" date="2021-01" db="EMBL/GenBank/DDBJ databases">
        <authorList>
            <consortium name="Genoscope - CEA"/>
            <person name="William W."/>
        </authorList>
    </citation>
    <scope>NUCLEOTIDE SEQUENCE</scope>
</reference>
<accession>A0A8S1UMD4</accession>
<organism evidence="2 3">
    <name type="scientific">Paramecium octaurelia</name>
    <dbReference type="NCBI Taxonomy" id="43137"/>
    <lineage>
        <taxon>Eukaryota</taxon>
        <taxon>Sar</taxon>
        <taxon>Alveolata</taxon>
        <taxon>Ciliophora</taxon>
        <taxon>Intramacronucleata</taxon>
        <taxon>Oligohymenophorea</taxon>
        <taxon>Peniculida</taxon>
        <taxon>Parameciidae</taxon>
        <taxon>Paramecium</taxon>
    </lineage>
</organism>
<dbReference type="EMBL" id="CAJJDP010000045">
    <property type="protein sequence ID" value="CAD8164852.1"/>
    <property type="molecule type" value="Genomic_DNA"/>
</dbReference>
<evidence type="ECO:0000256" key="1">
    <source>
        <dbReference type="SAM" id="Phobius"/>
    </source>
</evidence>
<name>A0A8S1UMD4_PAROT</name>
<sequence length="149" mass="17888">MKHWKMQQIATCYLIKSVKKYKLLMLDYLNWLRVTQLHLKAFIQDYELCILFIIIIIHLFFIFSALFFQINVPASINKAQIQSSIFLFVSILFFFNPGYHIHSFILPQQKHLFFQSLGLQFHDRQQILISYMKSKTTIQFHVSTKPRIL</sequence>
<feature type="transmembrane region" description="Helical" evidence="1">
    <location>
        <begin position="81"/>
        <end position="101"/>
    </location>
</feature>
<protein>
    <recommendedName>
        <fullName evidence="4">Transmembrane protein</fullName>
    </recommendedName>
</protein>
<keyword evidence="1" id="KW-1133">Transmembrane helix</keyword>
<evidence type="ECO:0008006" key="4">
    <source>
        <dbReference type="Google" id="ProtNLM"/>
    </source>
</evidence>
<dbReference type="AlphaFoldDB" id="A0A8S1UMD4"/>
<evidence type="ECO:0000313" key="2">
    <source>
        <dbReference type="EMBL" id="CAD8164852.1"/>
    </source>
</evidence>
<proteinExistence type="predicted"/>
<keyword evidence="1" id="KW-0472">Membrane</keyword>
<feature type="transmembrane region" description="Helical" evidence="1">
    <location>
        <begin position="48"/>
        <end position="69"/>
    </location>
</feature>
<keyword evidence="3" id="KW-1185">Reference proteome</keyword>
<evidence type="ECO:0000313" key="3">
    <source>
        <dbReference type="Proteomes" id="UP000683925"/>
    </source>
</evidence>
<keyword evidence="1" id="KW-0812">Transmembrane</keyword>